<comment type="caution">
    <text evidence="1">The sequence shown here is derived from an EMBL/GenBank/DDBJ whole genome shotgun (WGS) entry which is preliminary data.</text>
</comment>
<dbReference type="Proteomes" id="UP000735302">
    <property type="component" value="Unassembled WGS sequence"/>
</dbReference>
<accession>A0AAV4DWG3</accession>
<evidence type="ECO:0000313" key="1">
    <source>
        <dbReference type="EMBL" id="GFO48350.1"/>
    </source>
</evidence>
<dbReference type="EMBL" id="BLXT01008388">
    <property type="protein sequence ID" value="GFO48350.1"/>
    <property type="molecule type" value="Genomic_DNA"/>
</dbReference>
<proteinExistence type="predicted"/>
<gene>
    <name evidence="1" type="ORF">PoB_007485500</name>
</gene>
<reference evidence="1 2" key="1">
    <citation type="journal article" date="2021" name="Elife">
        <title>Chloroplast acquisition without the gene transfer in kleptoplastic sea slugs, Plakobranchus ocellatus.</title>
        <authorList>
            <person name="Maeda T."/>
            <person name="Takahashi S."/>
            <person name="Yoshida T."/>
            <person name="Shimamura S."/>
            <person name="Takaki Y."/>
            <person name="Nagai Y."/>
            <person name="Toyoda A."/>
            <person name="Suzuki Y."/>
            <person name="Arimoto A."/>
            <person name="Ishii H."/>
            <person name="Satoh N."/>
            <person name="Nishiyama T."/>
            <person name="Hasebe M."/>
            <person name="Maruyama T."/>
            <person name="Minagawa J."/>
            <person name="Obokata J."/>
            <person name="Shigenobu S."/>
        </authorList>
    </citation>
    <scope>NUCLEOTIDE SEQUENCE [LARGE SCALE GENOMIC DNA]</scope>
</reference>
<organism evidence="1 2">
    <name type="scientific">Plakobranchus ocellatus</name>
    <dbReference type="NCBI Taxonomy" id="259542"/>
    <lineage>
        <taxon>Eukaryota</taxon>
        <taxon>Metazoa</taxon>
        <taxon>Spiralia</taxon>
        <taxon>Lophotrochozoa</taxon>
        <taxon>Mollusca</taxon>
        <taxon>Gastropoda</taxon>
        <taxon>Heterobranchia</taxon>
        <taxon>Euthyneura</taxon>
        <taxon>Panpulmonata</taxon>
        <taxon>Sacoglossa</taxon>
        <taxon>Placobranchoidea</taxon>
        <taxon>Plakobranchidae</taxon>
        <taxon>Plakobranchus</taxon>
    </lineage>
</organism>
<sequence length="149" mass="16840">MLHFNLERLWCNGLRFSLGICRCFSCRRFESHQLTTYILARRGAKNLRSPHIGWATTDLCLKISVKPFRTQFKSQRLARSCRKEAKSPEITKLCSISKTNLVISKTITCHFNGDYCGGREFAGADDGDADLTGVKICEHLPSSRVLLQA</sequence>
<protein>
    <submittedName>
        <fullName evidence="1">Uncharacterized protein</fullName>
    </submittedName>
</protein>
<evidence type="ECO:0000313" key="2">
    <source>
        <dbReference type="Proteomes" id="UP000735302"/>
    </source>
</evidence>
<dbReference type="AlphaFoldDB" id="A0AAV4DWG3"/>
<name>A0AAV4DWG3_9GAST</name>
<keyword evidence="2" id="KW-1185">Reference proteome</keyword>